<evidence type="ECO:0000259" key="2">
    <source>
        <dbReference type="PROSITE" id="PS50213"/>
    </source>
</evidence>
<protein>
    <recommendedName>
        <fullName evidence="2">FAS1 domain-containing protein</fullName>
    </recommendedName>
</protein>
<evidence type="ECO:0000256" key="1">
    <source>
        <dbReference type="SAM" id="SignalP"/>
    </source>
</evidence>
<sequence>MACKLYAVCVLLPCVLLAGVPLSQGNESCGLSLLEAVLEHPDLEELAIVIEGAELIAILDDLEQVTLFAPNNNAFNGSNGLLYLLGLEGASLIDFLLNGNNKAASILLYHIVTKPYNASQLTNGLSLETELSGYNLTVSINSTGSVVIVGGASNATVVTPNIQVCGSVVHIINAVLLPGALSTIPSQPSNSTPGSTSAAPNQAISSTLFLGLVATATSVLLL</sequence>
<dbReference type="Proteomes" id="UP001497444">
    <property type="component" value="Chromosome 3"/>
</dbReference>
<organism evidence="3 4">
    <name type="scientific">Sphagnum jensenii</name>
    <dbReference type="NCBI Taxonomy" id="128206"/>
    <lineage>
        <taxon>Eukaryota</taxon>
        <taxon>Viridiplantae</taxon>
        <taxon>Streptophyta</taxon>
        <taxon>Embryophyta</taxon>
        <taxon>Bryophyta</taxon>
        <taxon>Sphagnophytina</taxon>
        <taxon>Sphagnopsida</taxon>
        <taxon>Sphagnales</taxon>
        <taxon>Sphagnaceae</taxon>
        <taxon>Sphagnum</taxon>
    </lineage>
</organism>
<proteinExistence type="predicted"/>
<dbReference type="SMART" id="SM00554">
    <property type="entry name" value="FAS1"/>
    <property type="match status" value="1"/>
</dbReference>
<feature type="signal peptide" evidence="1">
    <location>
        <begin position="1"/>
        <end position="25"/>
    </location>
</feature>
<dbReference type="InterPro" id="IPR050904">
    <property type="entry name" value="Adhesion/Biosynth-related"/>
</dbReference>
<dbReference type="InterPro" id="IPR036378">
    <property type="entry name" value="FAS1_dom_sf"/>
</dbReference>
<evidence type="ECO:0000313" key="3">
    <source>
        <dbReference type="EMBL" id="CAK9269856.1"/>
    </source>
</evidence>
<keyword evidence="1" id="KW-0732">Signal</keyword>
<dbReference type="Gene3D" id="2.30.180.10">
    <property type="entry name" value="FAS1 domain"/>
    <property type="match status" value="1"/>
</dbReference>
<keyword evidence="4" id="KW-1185">Reference proteome</keyword>
<dbReference type="PANTHER" id="PTHR10900:SF77">
    <property type="entry name" value="FI19380P1"/>
    <property type="match status" value="1"/>
</dbReference>
<name>A0ABP0WSK5_9BRYO</name>
<dbReference type="PANTHER" id="PTHR10900">
    <property type="entry name" value="PERIOSTIN-RELATED"/>
    <property type="match status" value="1"/>
</dbReference>
<evidence type="ECO:0000313" key="4">
    <source>
        <dbReference type="Proteomes" id="UP001497444"/>
    </source>
</evidence>
<reference evidence="3" key="1">
    <citation type="submission" date="2024-02" db="EMBL/GenBank/DDBJ databases">
        <authorList>
            <consortium name="ELIXIR-Norway"/>
            <consortium name="Elixir Norway"/>
        </authorList>
    </citation>
    <scope>NUCLEOTIDE SEQUENCE</scope>
</reference>
<dbReference type="EMBL" id="OZ020098">
    <property type="protein sequence ID" value="CAK9269856.1"/>
    <property type="molecule type" value="Genomic_DNA"/>
</dbReference>
<gene>
    <name evidence="3" type="ORF">CSSPJE1EN1_LOCUS15334</name>
</gene>
<feature type="domain" description="FAS1" evidence="2">
    <location>
        <begin position="30"/>
        <end position="176"/>
    </location>
</feature>
<dbReference type="PROSITE" id="PS50213">
    <property type="entry name" value="FAS1"/>
    <property type="match status" value="1"/>
</dbReference>
<feature type="chain" id="PRO_5047514936" description="FAS1 domain-containing protein" evidence="1">
    <location>
        <begin position="26"/>
        <end position="222"/>
    </location>
</feature>
<dbReference type="Pfam" id="PF02469">
    <property type="entry name" value="Fasciclin"/>
    <property type="match status" value="1"/>
</dbReference>
<dbReference type="InterPro" id="IPR000782">
    <property type="entry name" value="FAS1_domain"/>
</dbReference>
<dbReference type="SUPFAM" id="SSF82153">
    <property type="entry name" value="FAS1 domain"/>
    <property type="match status" value="1"/>
</dbReference>
<accession>A0ABP0WSK5</accession>